<evidence type="ECO:0000313" key="2">
    <source>
        <dbReference type="EMBL" id="QPB11911.1"/>
    </source>
</evidence>
<evidence type="ECO:0000313" key="3">
    <source>
        <dbReference type="Proteomes" id="UP000663070"/>
    </source>
</evidence>
<reference evidence="2" key="1">
    <citation type="submission" date="2020-10" db="EMBL/GenBank/DDBJ databases">
        <title>Novel bacteriophages targeting Providencia spp. as potential agents for phage therapy.</title>
        <authorList>
            <person name="Rakov C."/>
            <person name="Alkalay-Oren S."/>
            <person name="Coppenhagen-Glazer S."/>
            <person name="Hazan R."/>
        </authorList>
    </citation>
    <scope>NUCLEOTIDE SEQUENCE</scope>
</reference>
<dbReference type="EMBL" id="MW057854">
    <property type="protein sequence ID" value="QPB11911.1"/>
    <property type="molecule type" value="Genomic_DNA"/>
</dbReference>
<dbReference type="InterPro" id="IPR038996">
    <property type="entry name" value="Gp14"/>
</dbReference>
<proteinExistence type="predicted"/>
<feature type="region of interest" description="Disordered" evidence="1">
    <location>
        <begin position="175"/>
        <end position="209"/>
    </location>
</feature>
<keyword evidence="3" id="KW-1185">Reference proteome</keyword>
<name>A0A873WKL7_9CAUD</name>
<evidence type="ECO:0008006" key="4">
    <source>
        <dbReference type="Google" id="ProtNLM"/>
    </source>
</evidence>
<dbReference type="Pfam" id="PF24072">
    <property type="entry name" value="T7_gp14"/>
    <property type="match status" value="1"/>
</dbReference>
<organism evidence="2 3">
    <name type="scientific">Providencia phage PSTCR2</name>
    <dbReference type="NCBI Taxonomy" id="2783544"/>
    <lineage>
        <taxon>Viruses</taxon>
        <taxon>Duplodnaviria</taxon>
        <taxon>Heunggongvirae</taxon>
        <taxon>Uroviricota</taxon>
        <taxon>Caudoviricetes</taxon>
        <taxon>Autographivirales</taxon>
        <taxon>Autotranscriptaviridae</taxon>
        <taxon>Studiervirinae</taxon>
        <taxon>Solymavirus</taxon>
        <taxon>Solymavirus PSTCR2</taxon>
    </lineage>
</organism>
<dbReference type="Proteomes" id="UP000663070">
    <property type="component" value="Segment"/>
</dbReference>
<accession>A0A873WKL7</accession>
<evidence type="ECO:0000256" key="1">
    <source>
        <dbReference type="SAM" id="MobiDB-lite"/>
    </source>
</evidence>
<sequence length="209" mass="22079">MCWMMAIPIAMAGASMASSAFGQKAQAKAAAAQADAARKQKQELVKAGNYEDANLNLQQRESWEATNAKLSDARLTAIQNLGMVNTAIAESGMEGNSMERLQRVALLDEQRQAQSLMDENTSMQNQLWAARIGNVESTRGQVDAINGKAPKRSVLADALEVGTAGVGGFLQGSTLMKGGRDQAPAEPNKPSDVFNAGIKGLGIKTRKGG</sequence>
<protein>
    <recommendedName>
        <fullName evidence="4">Internal virion protein</fullName>
    </recommendedName>
</protein>